<evidence type="ECO:0000313" key="3">
    <source>
        <dbReference type="EMBL" id="WKA03695.1"/>
    </source>
</evidence>
<reference evidence="3 4" key="1">
    <citation type="journal article" date="2023" name="Hortic Res">
        <title>The complete reference genome for grapevine (Vitis vinifera L.) genetics and breeding.</title>
        <authorList>
            <person name="Shi X."/>
            <person name="Cao S."/>
            <person name="Wang X."/>
            <person name="Huang S."/>
            <person name="Wang Y."/>
            <person name="Liu Z."/>
            <person name="Liu W."/>
            <person name="Leng X."/>
            <person name="Peng Y."/>
            <person name="Wang N."/>
            <person name="Wang Y."/>
            <person name="Ma Z."/>
            <person name="Xu X."/>
            <person name="Zhang F."/>
            <person name="Xue H."/>
            <person name="Zhong H."/>
            <person name="Wang Y."/>
            <person name="Zhang K."/>
            <person name="Velt A."/>
            <person name="Avia K."/>
            <person name="Holtgrawe D."/>
            <person name="Grimplet J."/>
            <person name="Matus J.T."/>
            <person name="Ware D."/>
            <person name="Wu X."/>
            <person name="Wang H."/>
            <person name="Liu C."/>
            <person name="Fang Y."/>
            <person name="Rustenholz C."/>
            <person name="Cheng Z."/>
            <person name="Xiao H."/>
            <person name="Zhou Y."/>
        </authorList>
    </citation>
    <scope>NUCLEOTIDE SEQUENCE [LARGE SCALE GENOMIC DNA]</scope>
    <source>
        <strain evidence="4">cv. Pinot noir / PN40024</strain>
        <tissue evidence="3">Leaf</tissue>
    </source>
</reference>
<dbReference type="SUPFAM" id="SSF56672">
    <property type="entry name" value="DNA/RNA polymerases"/>
    <property type="match status" value="1"/>
</dbReference>
<dbReference type="PANTHER" id="PTHR11439:SF455">
    <property type="entry name" value="RLK (RECEPTOR-LIKE PROTEIN KINASE) 8, PUTATIVE-RELATED"/>
    <property type="match status" value="1"/>
</dbReference>
<sequence length="632" mass="70373">MAAPSPASTNSWFLDSGATHHLSYTTTNIHNGTPYNGTDSMMVGNETTFPFQALTSPSHQSSHFPITPAFPFPQSPILFPSTTSSPSAIPSEPVPTSPSTSSLSLPPLIQVPFMDEAAEISTASFQDSTAPIPSHPMITRSKSGICKKKTYLTSLIAEPHTVKQALQDPNWKLAMEQEYQALLKNQTWSLVPPPSNVKIIGCKWVFKLKHKPDGNIDRYKARLVAQGFHQTYGIDFFETFSLVVKPCTIRLVISIVVSSNRPIKQLDVHNAFLNGDLQEQVFMMQPSGFEDSSFPTHVCRLQKALYGLKQAPRAWFHKLNSFLLQLGFQCSRVHHIISQLSSHFALRDLGDISYFLGIEVTRLPHVLHLNQQRYIHQLLEHVDLLGAKSASTLGALGKLLSATNGEPLSALDATHYRNLVGALQYITLTRPEISFAVNRACQYMAHPTTSHLQAAKRILRYLKDWASCLDDKRRTSGFCLFLGTNLISWSSTKQCVVSRSSAKSEYRALAFLAAEVSWVQFLLKELCIPQPNNPLIWCDNISVAALAANSVFHARSKHLEIDLHFVRDKVLRKELLIQYVPSTDQLANVFTKHVPSYQFSATRTRLSVVPRPVSLRGDDRQAPAPAVDSSHL</sequence>
<dbReference type="Pfam" id="PF07727">
    <property type="entry name" value="RVT_2"/>
    <property type="match status" value="1"/>
</dbReference>
<gene>
    <name evidence="3" type="ORF">VitviT2T_021792</name>
</gene>
<dbReference type="InterPro" id="IPR013103">
    <property type="entry name" value="RVT_2"/>
</dbReference>
<dbReference type="InterPro" id="IPR043502">
    <property type="entry name" value="DNA/RNA_pol_sf"/>
</dbReference>
<feature type="domain" description="Reverse transcriptase Ty1/copia-type" evidence="2">
    <location>
        <begin position="185"/>
        <end position="334"/>
    </location>
</feature>
<dbReference type="EMBL" id="CP126661">
    <property type="protein sequence ID" value="WKA03695.1"/>
    <property type="molecule type" value="Genomic_DNA"/>
</dbReference>
<organism evidence="3 4">
    <name type="scientific">Vitis vinifera</name>
    <name type="common">Grape</name>
    <dbReference type="NCBI Taxonomy" id="29760"/>
    <lineage>
        <taxon>Eukaryota</taxon>
        <taxon>Viridiplantae</taxon>
        <taxon>Streptophyta</taxon>
        <taxon>Embryophyta</taxon>
        <taxon>Tracheophyta</taxon>
        <taxon>Spermatophyta</taxon>
        <taxon>Magnoliopsida</taxon>
        <taxon>eudicotyledons</taxon>
        <taxon>Gunneridae</taxon>
        <taxon>Pentapetalae</taxon>
        <taxon>rosids</taxon>
        <taxon>Vitales</taxon>
        <taxon>Vitaceae</taxon>
        <taxon>Viteae</taxon>
        <taxon>Vitis</taxon>
    </lineage>
</organism>
<evidence type="ECO:0000256" key="1">
    <source>
        <dbReference type="SAM" id="MobiDB-lite"/>
    </source>
</evidence>
<dbReference type="CDD" id="cd09272">
    <property type="entry name" value="RNase_HI_RT_Ty1"/>
    <property type="match status" value="1"/>
</dbReference>
<protein>
    <recommendedName>
        <fullName evidence="2">Reverse transcriptase Ty1/copia-type domain-containing protein</fullName>
    </recommendedName>
</protein>
<dbReference type="Proteomes" id="UP001227230">
    <property type="component" value="Chromosome 14"/>
</dbReference>
<keyword evidence="4" id="KW-1185">Reference proteome</keyword>
<name>A0ABY9D819_VITVI</name>
<evidence type="ECO:0000313" key="4">
    <source>
        <dbReference type="Proteomes" id="UP001227230"/>
    </source>
</evidence>
<dbReference type="PANTHER" id="PTHR11439">
    <property type="entry name" value="GAG-POL-RELATED RETROTRANSPOSON"/>
    <property type="match status" value="1"/>
</dbReference>
<feature type="region of interest" description="Disordered" evidence="1">
    <location>
        <begin position="81"/>
        <end position="101"/>
    </location>
</feature>
<evidence type="ECO:0000259" key="2">
    <source>
        <dbReference type="Pfam" id="PF07727"/>
    </source>
</evidence>
<proteinExistence type="predicted"/>
<feature type="compositionally biased region" description="Low complexity" evidence="1">
    <location>
        <begin position="81"/>
        <end position="91"/>
    </location>
</feature>
<accession>A0ABY9D819</accession>